<feature type="compositionally biased region" description="Polar residues" evidence="1">
    <location>
        <begin position="227"/>
        <end position="249"/>
    </location>
</feature>
<dbReference type="AlphaFoldDB" id="A0A6N2MT25"/>
<dbReference type="Pfam" id="PF03909">
    <property type="entry name" value="BSD"/>
    <property type="match status" value="1"/>
</dbReference>
<evidence type="ECO:0000256" key="1">
    <source>
        <dbReference type="SAM" id="MobiDB-lite"/>
    </source>
</evidence>
<dbReference type="SUPFAM" id="SSF140383">
    <property type="entry name" value="BSD domain-like"/>
    <property type="match status" value="1"/>
</dbReference>
<dbReference type="PANTHER" id="PTHR11757:SF12">
    <property type="entry name" value="PROLYL ENDOPEPTIDASE"/>
    <property type="match status" value="1"/>
</dbReference>
<dbReference type="Gene3D" id="1.10.3970.10">
    <property type="entry name" value="BSD domain"/>
    <property type="match status" value="1"/>
</dbReference>
<dbReference type="EMBL" id="CAADRP010001952">
    <property type="protein sequence ID" value="VFU57565.1"/>
    <property type="molecule type" value="Genomic_DNA"/>
</dbReference>
<dbReference type="InterPro" id="IPR005607">
    <property type="entry name" value="BSD_dom"/>
</dbReference>
<dbReference type="Gene3D" id="2.130.10.120">
    <property type="entry name" value="Prolyl oligopeptidase, N-terminal domain"/>
    <property type="match status" value="2"/>
</dbReference>
<dbReference type="PROSITE" id="PS50858">
    <property type="entry name" value="BSD"/>
    <property type="match status" value="1"/>
</dbReference>
<dbReference type="Pfam" id="PF02897">
    <property type="entry name" value="Peptidase_S9_N"/>
    <property type="match status" value="2"/>
</dbReference>
<dbReference type="SUPFAM" id="SSF50993">
    <property type="entry name" value="Peptidase/esterase 'gauge' domain"/>
    <property type="match status" value="1"/>
</dbReference>
<dbReference type="SMART" id="SM00751">
    <property type="entry name" value="BSD"/>
    <property type="match status" value="1"/>
</dbReference>
<reference evidence="3" key="1">
    <citation type="submission" date="2019-03" db="EMBL/GenBank/DDBJ databases">
        <authorList>
            <person name="Mank J."/>
            <person name="Almeida P."/>
        </authorList>
    </citation>
    <scope>NUCLEOTIDE SEQUENCE</scope>
    <source>
        <strain evidence="3">78183</strain>
    </source>
</reference>
<gene>
    <name evidence="3" type="ORF">SVIM_LOCUS416187</name>
</gene>
<dbReference type="InterPro" id="IPR035925">
    <property type="entry name" value="BSD_dom_sf"/>
</dbReference>
<sequence>MEDLWKRAKVFAEEAAKKSQTLTTSSNKISDLVAETAKKSKELAFEASKKADEFKVAALKQADQIQFKSISDIIPPQLSSLSIVNTNVFSSSSSSRPVVSDSELRKLGVTDDLRDFVKGLTSSTFQNFPFEDEVEPSDVETKESNVRKDLSEWQEKHATLVLTTVKQISKLRYELCPRVMKERRFWRIYFVLVSTHVGPYEKQYMEEVKRKEEEQIQDEKAKESSVAGENSSQSESTPKNLKTETSSVEQDLDSFLLGDLEDSDGGPDDGDGSFDDDFDKIDNSDIEDEKHLKKATESPDSMALLSLLVSKPSLKTSLLYLTSHLIPIIPSSPLSSHCTTSTFPLPSQSPPVPKKLPFNISAHAKTWQDPYHWMRNAKDPDFVDYLNQENSYAQAFMADTQNLQKILLEEMKNRLPAQISTPPERWGHWLYYQYIPEGKEYPVLCRRLETEEKLLHFIISLITVDMSTIAGYVHVGTCRVSPDHNFLAYTLDITGNEQFLLEVKDLSNGYIVSRSQVDGVVSLAWAQDSTILFYTVSDDENQRPYRQIVYVIDATNPLDGLQRVRERVSGVRYFLEHHYGVFYILTNAPLSESEELSDGNYYLAQCQVEDIQSSDWQNIILPSEDMSFQDMDIFNGHLVLFVNKKSFPALCSVNLPIKFNSVKQLDIENLDPWFFPLPSNQCNIVPGSNHDFMNPVYRVVLSSPVMPGVIVDYNMSERIFSIVQQEKVRDISGDCGSCSLAYELDTSEHRDPLNNKEKNNLNIELQRWKDFSGAYCCKTKEVISHDGVRVPLTILYSQKAWQRGQAPGLLEGYGAYGEVLDKSWCSDRLSLLDRGWVLAFADVRHKIKEYYKEYYFSKT</sequence>
<feature type="region of interest" description="Disordered" evidence="1">
    <location>
        <begin position="211"/>
        <end position="296"/>
    </location>
</feature>
<protein>
    <recommendedName>
        <fullName evidence="2">BSD domain-containing protein</fullName>
    </recommendedName>
</protein>
<dbReference type="PANTHER" id="PTHR11757">
    <property type="entry name" value="PROTEASE FAMILY S9A OLIGOPEPTIDASE"/>
    <property type="match status" value="1"/>
</dbReference>
<dbReference type="GO" id="GO:0004252">
    <property type="term" value="F:serine-type endopeptidase activity"/>
    <property type="evidence" value="ECO:0007669"/>
    <property type="project" value="InterPro"/>
</dbReference>
<evidence type="ECO:0000313" key="3">
    <source>
        <dbReference type="EMBL" id="VFU57565.1"/>
    </source>
</evidence>
<proteinExistence type="predicted"/>
<dbReference type="InterPro" id="IPR029058">
    <property type="entry name" value="AB_hydrolase_fold"/>
</dbReference>
<feature type="compositionally biased region" description="Basic and acidic residues" evidence="1">
    <location>
        <begin position="280"/>
        <end position="296"/>
    </location>
</feature>
<name>A0A6N2MT25_SALVM</name>
<dbReference type="InterPro" id="IPR023302">
    <property type="entry name" value="Pept_S9A_N"/>
</dbReference>
<evidence type="ECO:0000259" key="2">
    <source>
        <dbReference type="PROSITE" id="PS50858"/>
    </source>
</evidence>
<dbReference type="GO" id="GO:0009507">
    <property type="term" value="C:chloroplast"/>
    <property type="evidence" value="ECO:0007669"/>
    <property type="project" value="TreeGrafter"/>
</dbReference>
<feature type="domain" description="BSD" evidence="2">
    <location>
        <begin position="152"/>
        <end position="197"/>
    </location>
</feature>
<accession>A0A6N2MT25</accession>
<feature type="compositionally biased region" description="Basic and acidic residues" evidence="1">
    <location>
        <begin position="211"/>
        <end position="223"/>
    </location>
</feature>
<dbReference type="Gene3D" id="3.40.50.1820">
    <property type="entry name" value="alpha/beta hydrolase"/>
    <property type="match status" value="1"/>
</dbReference>
<dbReference type="InterPro" id="IPR051543">
    <property type="entry name" value="Serine_Peptidase_S9A"/>
</dbReference>
<organism evidence="3">
    <name type="scientific">Salix viminalis</name>
    <name type="common">Common osier</name>
    <name type="synonym">Basket willow</name>
    <dbReference type="NCBI Taxonomy" id="40686"/>
    <lineage>
        <taxon>Eukaryota</taxon>
        <taxon>Viridiplantae</taxon>
        <taxon>Streptophyta</taxon>
        <taxon>Embryophyta</taxon>
        <taxon>Tracheophyta</taxon>
        <taxon>Spermatophyta</taxon>
        <taxon>Magnoliopsida</taxon>
        <taxon>eudicotyledons</taxon>
        <taxon>Gunneridae</taxon>
        <taxon>Pentapetalae</taxon>
        <taxon>rosids</taxon>
        <taxon>fabids</taxon>
        <taxon>Malpighiales</taxon>
        <taxon>Salicaceae</taxon>
        <taxon>Saliceae</taxon>
        <taxon>Salix</taxon>
    </lineage>
</organism>
<feature type="compositionally biased region" description="Acidic residues" evidence="1">
    <location>
        <begin position="259"/>
        <end position="279"/>
    </location>
</feature>